<dbReference type="Gene3D" id="3.10.450.50">
    <property type="match status" value="1"/>
</dbReference>
<reference evidence="2" key="1">
    <citation type="submission" date="2014-05" db="EMBL/GenBank/DDBJ databases">
        <authorList>
            <person name="Horn Fabian"/>
        </authorList>
    </citation>
    <scope>NUCLEOTIDE SEQUENCE</scope>
</reference>
<sequence length="140" mass="15774">MDDRVKVFERAKELLLGHDMMGFADLWAVDGTIEFPFAPPGRPRLLEGREAVREYVRDYTDHIDLRAVAHEVVHLTEDPGVLIVEFSMDAVAVGTGRPLRPGYVAVITVRDGEIASYRDYWNPLMLDETSFGSEEGRTHG</sequence>
<dbReference type="GeneID" id="32473695"/>
<gene>
    <name evidence="3" type="ORF">J2Z30_003629</name>
    <name evidence="2" type="ORF">SIRAN1621</name>
</gene>
<dbReference type="SUPFAM" id="SSF54427">
    <property type="entry name" value="NTF2-like"/>
    <property type="match status" value="1"/>
</dbReference>
<dbReference type="Pfam" id="PF12680">
    <property type="entry name" value="SnoaL_2"/>
    <property type="match status" value="1"/>
</dbReference>
<dbReference type="InterPro" id="IPR032710">
    <property type="entry name" value="NTF2-like_dom_sf"/>
</dbReference>
<evidence type="ECO:0000313" key="4">
    <source>
        <dbReference type="Proteomes" id="UP000756710"/>
    </source>
</evidence>
<dbReference type="InterPro" id="IPR037401">
    <property type="entry name" value="SnoaL-like"/>
</dbReference>
<proteinExistence type="predicted"/>
<name>A0A060ZF47_9ACTN</name>
<reference evidence="3 4" key="2">
    <citation type="submission" date="2021-03" db="EMBL/GenBank/DDBJ databases">
        <title>Genomic Encyclopedia of Type Strains, Phase IV (KMG-IV): sequencing the most valuable type-strain genomes for metagenomic binning, comparative biology and taxonomic classification.</title>
        <authorList>
            <person name="Goeker M."/>
        </authorList>
    </citation>
    <scope>NUCLEOTIDE SEQUENCE [LARGE SCALE GENOMIC DNA]</scope>
    <source>
        <strain evidence="3 4">DSM 41954</strain>
    </source>
</reference>
<evidence type="ECO:0000313" key="3">
    <source>
        <dbReference type="EMBL" id="MBP2062610.1"/>
    </source>
</evidence>
<dbReference type="EMBL" id="JAGGLR010000009">
    <property type="protein sequence ID" value="MBP2062610.1"/>
    <property type="molecule type" value="Genomic_DNA"/>
</dbReference>
<dbReference type="HOGENOM" id="CLU_124277_2_0_11"/>
<dbReference type="EMBL" id="LK022848">
    <property type="protein sequence ID" value="CDR04369.1"/>
    <property type="molecule type" value="Genomic_DNA"/>
</dbReference>
<evidence type="ECO:0000313" key="2">
    <source>
        <dbReference type="EMBL" id="CDR04369.1"/>
    </source>
</evidence>
<keyword evidence="4" id="KW-1185">Reference proteome</keyword>
<organism evidence="2">
    <name type="scientific">Streptomyces iranensis</name>
    <dbReference type="NCBI Taxonomy" id="576784"/>
    <lineage>
        <taxon>Bacteria</taxon>
        <taxon>Bacillati</taxon>
        <taxon>Actinomycetota</taxon>
        <taxon>Actinomycetes</taxon>
        <taxon>Kitasatosporales</taxon>
        <taxon>Streptomycetaceae</taxon>
        <taxon>Streptomyces</taxon>
        <taxon>Streptomyces violaceusniger group</taxon>
    </lineage>
</organism>
<accession>A0A060ZF47</accession>
<dbReference type="Proteomes" id="UP000756710">
    <property type="component" value="Unassembled WGS sequence"/>
</dbReference>
<dbReference type="RefSeq" id="WP_044568100.1">
    <property type="nucleotide sequence ID" value="NZ_BAABDR010000025.1"/>
</dbReference>
<feature type="domain" description="SnoaL-like" evidence="1">
    <location>
        <begin position="14"/>
        <end position="116"/>
    </location>
</feature>
<protein>
    <submittedName>
        <fullName evidence="3">Ketosteroid isomerase-like protein</fullName>
    </submittedName>
</protein>
<dbReference type="AlphaFoldDB" id="A0A060ZF47"/>
<evidence type="ECO:0000259" key="1">
    <source>
        <dbReference type="Pfam" id="PF12680"/>
    </source>
</evidence>